<evidence type="ECO:0000313" key="2">
    <source>
        <dbReference type="EMBL" id="KMZ96147.1"/>
    </source>
</evidence>
<dbReference type="Pfam" id="PF12420">
    <property type="entry name" value="DUF3671"/>
    <property type="match status" value="1"/>
</dbReference>
<reference evidence="2 3" key="1">
    <citation type="submission" date="2011-09" db="EMBL/GenBank/DDBJ databases">
        <title>The Genome Sequence of Plasmodium vivax North Korean.</title>
        <authorList>
            <consortium name="The Broad Institute Genome Sequencing Platform"/>
            <consortium name="The Broad Institute Genome Sequencing Center for Infectious Disease"/>
            <person name="Neafsey D."/>
            <person name="Carlton J."/>
            <person name="Barnwell J."/>
            <person name="Collins W."/>
            <person name="Escalante A."/>
            <person name="Mullikin J."/>
            <person name="Saul A."/>
            <person name="Guigo R."/>
            <person name="Camara F."/>
            <person name="Young S.K."/>
            <person name="Zeng Q."/>
            <person name="Gargeya S."/>
            <person name="Fitzgerald M."/>
            <person name="Haas B."/>
            <person name="Abouelleil A."/>
            <person name="Alvarado L."/>
            <person name="Arachchi H.M."/>
            <person name="Berlin A."/>
            <person name="Brown A."/>
            <person name="Chapman S.B."/>
            <person name="Chen Z."/>
            <person name="Dunbar C."/>
            <person name="Freedman E."/>
            <person name="Gearin G."/>
            <person name="Gellesch M."/>
            <person name="Goldberg J."/>
            <person name="Griggs A."/>
            <person name="Gujja S."/>
            <person name="Heiman D."/>
            <person name="Howarth C."/>
            <person name="Larson L."/>
            <person name="Lui A."/>
            <person name="MacDonald P.J.P."/>
            <person name="Montmayeur A."/>
            <person name="Murphy C."/>
            <person name="Neiman D."/>
            <person name="Pearson M."/>
            <person name="Priest M."/>
            <person name="Roberts A."/>
            <person name="Saif S."/>
            <person name="Shea T."/>
            <person name="Shenoy N."/>
            <person name="Sisk P."/>
            <person name="Stolte C."/>
            <person name="Sykes S."/>
            <person name="Wortman J."/>
            <person name="Nusbaum C."/>
            <person name="Birren B."/>
        </authorList>
    </citation>
    <scope>NUCLEOTIDE SEQUENCE [LARGE SCALE GENOMIC DNA]</scope>
    <source>
        <strain evidence="2 3">North Korean</strain>
    </source>
</reference>
<feature type="transmembrane region" description="Helical" evidence="1">
    <location>
        <begin position="164"/>
        <end position="184"/>
    </location>
</feature>
<evidence type="ECO:0008006" key="4">
    <source>
        <dbReference type="Google" id="ProtNLM"/>
    </source>
</evidence>
<protein>
    <recommendedName>
        <fullName evidence="4">Fam-l protein</fullName>
    </recommendedName>
</protein>
<dbReference type="InterPro" id="IPR022139">
    <property type="entry name" value="Fam-L/Fam-M-like_plasmodium"/>
</dbReference>
<evidence type="ECO:0000313" key="3">
    <source>
        <dbReference type="Proteomes" id="UP000053239"/>
    </source>
</evidence>
<dbReference type="Proteomes" id="UP000053239">
    <property type="component" value="Unassembled WGS sequence"/>
</dbReference>
<dbReference type="EMBL" id="KQ235651">
    <property type="protein sequence ID" value="KMZ96147.1"/>
    <property type="molecule type" value="Genomic_DNA"/>
</dbReference>
<keyword evidence="1" id="KW-0472">Membrane</keyword>
<keyword evidence="1" id="KW-1133">Transmembrane helix</keyword>
<gene>
    <name evidence="2" type="ORF">PVNG_06275</name>
</gene>
<dbReference type="AlphaFoldDB" id="A0A0J9TN16"/>
<proteinExistence type="predicted"/>
<sequence length="257" mass="30782">MIISRATKMTHRRSLYFFTVIVTFIILTWIHKFQKDKNIISKSLENRSKLDISLDIRTHRLLAKNEYQNDFTNRGLRKNVSYNRDNYNIEKGKRYKNTFEQLKQGRSNHVDSYLKSYKTRYCKKRGLQKFDCYYEKILFNSINKIEKLGEQKNIGKNRVNRIIFLKYALPFILLSLLPIFTLAIRGIKYGWMHTKVACTKEESSEKLKHNACKGEFLLNDYPKYIYLLISVTLIISLIIYTYIKILKYKRIRKGMLK</sequence>
<evidence type="ECO:0000256" key="1">
    <source>
        <dbReference type="SAM" id="Phobius"/>
    </source>
</evidence>
<organism evidence="2 3">
    <name type="scientific">Plasmodium vivax North Korean</name>
    <dbReference type="NCBI Taxonomy" id="1035514"/>
    <lineage>
        <taxon>Eukaryota</taxon>
        <taxon>Sar</taxon>
        <taxon>Alveolata</taxon>
        <taxon>Apicomplexa</taxon>
        <taxon>Aconoidasida</taxon>
        <taxon>Haemosporida</taxon>
        <taxon>Plasmodiidae</taxon>
        <taxon>Plasmodium</taxon>
        <taxon>Plasmodium (Plasmodium)</taxon>
    </lineage>
</organism>
<feature type="transmembrane region" description="Helical" evidence="1">
    <location>
        <begin position="15"/>
        <end position="33"/>
    </location>
</feature>
<accession>A0A0J9TN16</accession>
<feature type="transmembrane region" description="Helical" evidence="1">
    <location>
        <begin position="224"/>
        <end position="243"/>
    </location>
</feature>
<name>A0A0J9TN16_PLAVI</name>
<dbReference type="OrthoDB" id="10430453at2759"/>
<keyword evidence="1" id="KW-0812">Transmembrane</keyword>